<dbReference type="OrthoDB" id="425718at2"/>
<keyword evidence="1" id="KW-0812">Transmembrane</keyword>
<dbReference type="RefSeq" id="WP_016924316.1">
    <property type="nucleotide sequence ID" value="NZ_KB235941.1"/>
</dbReference>
<name>A0A0M2Q1X4_PROHO</name>
<proteinExistence type="predicted"/>
<organism evidence="2 3">
    <name type="scientific">Prochlorothrix hollandica PCC 9006 = CALU 1027</name>
    <dbReference type="NCBI Taxonomy" id="317619"/>
    <lineage>
        <taxon>Bacteria</taxon>
        <taxon>Bacillati</taxon>
        <taxon>Cyanobacteriota</taxon>
        <taxon>Cyanophyceae</taxon>
        <taxon>Prochlorotrichales</taxon>
        <taxon>Prochlorotrichaceae</taxon>
        <taxon>Prochlorothrix</taxon>
    </lineage>
</organism>
<keyword evidence="1" id="KW-1133">Transmembrane helix</keyword>
<evidence type="ECO:0000313" key="2">
    <source>
        <dbReference type="EMBL" id="KKJ01298.1"/>
    </source>
</evidence>
<evidence type="ECO:0000256" key="1">
    <source>
        <dbReference type="SAM" id="Phobius"/>
    </source>
</evidence>
<protein>
    <submittedName>
        <fullName evidence="2">Uncharacterized protein</fullName>
    </submittedName>
</protein>
<evidence type="ECO:0000313" key="3">
    <source>
        <dbReference type="Proteomes" id="UP000034681"/>
    </source>
</evidence>
<dbReference type="AlphaFoldDB" id="A0A0M2Q1X4"/>
<comment type="caution">
    <text evidence="2">The sequence shown here is derived from an EMBL/GenBank/DDBJ whole genome shotgun (WGS) entry which is preliminary data.</text>
</comment>
<reference evidence="2" key="1">
    <citation type="submission" date="2012-04" db="EMBL/GenBank/DDBJ databases">
        <authorList>
            <person name="Borisov I.G."/>
            <person name="Ivanikova N.V."/>
            <person name="Pinevich A.V."/>
        </authorList>
    </citation>
    <scope>NUCLEOTIDE SEQUENCE</scope>
    <source>
        <strain evidence="2">CALU 1027</strain>
    </source>
</reference>
<dbReference type="STRING" id="317619.GCA_000332315_03744"/>
<dbReference type="EMBL" id="AJTX02000002">
    <property type="protein sequence ID" value="KKJ01298.1"/>
    <property type="molecule type" value="Genomic_DNA"/>
</dbReference>
<dbReference type="Proteomes" id="UP000034681">
    <property type="component" value="Unassembled WGS sequence"/>
</dbReference>
<feature type="transmembrane region" description="Helical" evidence="1">
    <location>
        <begin position="72"/>
        <end position="94"/>
    </location>
</feature>
<accession>A0A0M2Q1X4</accession>
<feature type="transmembrane region" description="Helical" evidence="1">
    <location>
        <begin position="20"/>
        <end position="40"/>
    </location>
</feature>
<keyword evidence="3" id="KW-1185">Reference proteome</keyword>
<sequence length="129" mass="14437">MVFELVPFSFTLDSATLAGIGLWSLALYLGFSPVGDWVILQLQRWFDRAERSLYLSQEEYDRTRDVRTSVNSLSASLFSVVPFLMVGILCNYGVEMGLGRSWAVSMGLLACMSCGIYELGRRSSETLKD</sequence>
<gene>
    <name evidence="2" type="ORF">PROH_02750</name>
</gene>
<feature type="transmembrane region" description="Helical" evidence="1">
    <location>
        <begin position="100"/>
        <end position="120"/>
    </location>
</feature>
<keyword evidence="1" id="KW-0472">Membrane</keyword>
<dbReference type="eggNOG" id="ENOG50301T3">
    <property type="taxonomic scope" value="Bacteria"/>
</dbReference>